<evidence type="ECO:0000259" key="1">
    <source>
        <dbReference type="Pfam" id="PF00582"/>
    </source>
</evidence>
<dbReference type="RefSeq" id="WP_147205698.1">
    <property type="nucleotide sequence ID" value="NZ_BJYT01000025.1"/>
</dbReference>
<dbReference type="InterPro" id="IPR006016">
    <property type="entry name" value="UspA"/>
</dbReference>
<dbReference type="Gene3D" id="3.40.50.12370">
    <property type="match status" value="1"/>
</dbReference>
<evidence type="ECO:0000313" key="2">
    <source>
        <dbReference type="EMBL" id="GEO11590.1"/>
    </source>
</evidence>
<evidence type="ECO:0000313" key="3">
    <source>
        <dbReference type="Proteomes" id="UP000321513"/>
    </source>
</evidence>
<gene>
    <name evidence="2" type="ORF">SAE01_40860</name>
</gene>
<organism evidence="2 3">
    <name type="scientific">Segetibacter aerophilus</name>
    <dbReference type="NCBI Taxonomy" id="670293"/>
    <lineage>
        <taxon>Bacteria</taxon>
        <taxon>Pseudomonadati</taxon>
        <taxon>Bacteroidota</taxon>
        <taxon>Chitinophagia</taxon>
        <taxon>Chitinophagales</taxon>
        <taxon>Chitinophagaceae</taxon>
        <taxon>Segetibacter</taxon>
    </lineage>
</organism>
<dbReference type="Proteomes" id="UP000321513">
    <property type="component" value="Unassembled WGS sequence"/>
</dbReference>
<feature type="domain" description="UspA" evidence="1">
    <location>
        <begin position="3"/>
        <end position="119"/>
    </location>
</feature>
<dbReference type="OrthoDB" id="9788959at2"/>
<dbReference type="EMBL" id="BJYT01000025">
    <property type="protein sequence ID" value="GEO11590.1"/>
    <property type="molecule type" value="Genomic_DNA"/>
</dbReference>
<sequence length="275" mass="30711">MPTIIVCTNFSETSRNALAYTCSLIKNKADKEEISIVLLHVYTIPANYSGDGIALATINNALDDAEMDLHEELEWVQEEYGGLNVIGKVATGRLLVGLKNEIDEMQASLVILGTGGNYGDLWSWDGDILNLLRDLPVPVLTIPPDVSFRPLQNIAFACNLKNINSKTPFNTLINIIRFTESKLHVIYVTANALKPGSTEAGNEEMVSNNLKEIEPVYHTIFESRVVQAIGRFVEENQIQLLLVMPKRHGLWEGLFHKSFTKELARLNRLPIMALH</sequence>
<reference evidence="2 3" key="1">
    <citation type="submission" date="2019-07" db="EMBL/GenBank/DDBJ databases">
        <title>Whole genome shotgun sequence of Segetibacter aerophilus NBRC 106135.</title>
        <authorList>
            <person name="Hosoyama A."/>
            <person name="Uohara A."/>
            <person name="Ohji S."/>
            <person name="Ichikawa N."/>
        </authorList>
    </citation>
    <scope>NUCLEOTIDE SEQUENCE [LARGE SCALE GENOMIC DNA]</scope>
    <source>
        <strain evidence="2 3">NBRC 106135</strain>
    </source>
</reference>
<accession>A0A512BI13</accession>
<dbReference type="AlphaFoldDB" id="A0A512BI13"/>
<dbReference type="SUPFAM" id="SSF52402">
    <property type="entry name" value="Adenine nucleotide alpha hydrolases-like"/>
    <property type="match status" value="2"/>
</dbReference>
<keyword evidence="3" id="KW-1185">Reference proteome</keyword>
<protein>
    <recommendedName>
        <fullName evidence="1">UspA domain-containing protein</fullName>
    </recommendedName>
</protein>
<name>A0A512BI13_9BACT</name>
<proteinExistence type="predicted"/>
<comment type="caution">
    <text evidence="2">The sequence shown here is derived from an EMBL/GenBank/DDBJ whole genome shotgun (WGS) entry which is preliminary data.</text>
</comment>
<dbReference type="Pfam" id="PF00582">
    <property type="entry name" value="Usp"/>
    <property type="match status" value="1"/>
</dbReference>
<dbReference type="CDD" id="cd00293">
    <property type="entry name" value="USP-like"/>
    <property type="match status" value="1"/>
</dbReference>